<dbReference type="OMA" id="TEYLFLQ"/>
<keyword evidence="7" id="KW-1185">Reference proteome</keyword>
<dbReference type="InterPro" id="IPR050333">
    <property type="entry name" value="SLRP"/>
</dbReference>
<dbReference type="SUPFAM" id="SSF52058">
    <property type="entry name" value="L domain-like"/>
    <property type="match status" value="1"/>
</dbReference>
<keyword evidence="2" id="KW-0732">Signal</keyword>
<dbReference type="PANTHER" id="PTHR45712:SF17">
    <property type="entry name" value="LUMICAN-LIKE"/>
    <property type="match status" value="1"/>
</dbReference>
<feature type="domain" description="LRRNT" evidence="5">
    <location>
        <begin position="38"/>
        <end position="73"/>
    </location>
</feature>
<dbReference type="SMART" id="SM00364">
    <property type="entry name" value="LRR_BAC"/>
    <property type="match status" value="6"/>
</dbReference>
<dbReference type="PROSITE" id="PS51450">
    <property type="entry name" value="LRR"/>
    <property type="match status" value="3"/>
</dbReference>
<organism evidence="6 7">
    <name type="scientific">Hippocampus comes</name>
    <name type="common">Tiger tail seahorse</name>
    <dbReference type="NCBI Taxonomy" id="109280"/>
    <lineage>
        <taxon>Eukaryota</taxon>
        <taxon>Metazoa</taxon>
        <taxon>Chordata</taxon>
        <taxon>Craniata</taxon>
        <taxon>Vertebrata</taxon>
        <taxon>Euteleostomi</taxon>
        <taxon>Actinopterygii</taxon>
        <taxon>Neopterygii</taxon>
        <taxon>Teleostei</taxon>
        <taxon>Neoteleostei</taxon>
        <taxon>Acanthomorphata</taxon>
        <taxon>Syngnathiaria</taxon>
        <taxon>Syngnathiformes</taxon>
        <taxon>Syngnathoidei</taxon>
        <taxon>Syngnathidae</taxon>
        <taxon>Hippocampus</taxon>
    </lineage>
</organism>
<keyword evidence="4" id="KW-0325">Glycoprotein</keyword>
<evidence type="ECO:0000256" key="3">
    <source>
        <dbReference type="ARBA" id="ARBA00022737"/>
    </source>
</evidence>
<keyword evidence="1" id="KW-0433">Leucine-rich repeat</keyword>
<evidence type="ECO:0000256" key="1">
    <source>
        <dbReference type="ARBA" id="ARBA00022614"/>
    </source>
</evidence>
<dbReference type="InterPro" id="IPR001611">
    <property type="entry name" value="Leu-rich_rpt"/>
</dbReference>
<dbReference type="SMART" id="SM00013">
    <property type="entry name" value="LRRNT"/>
    <property type="match status" value="1"/>
</dbReference>
<dbReference type="InterPro" id="IPR000372">
    <property type="entry name" value="LRRNT"/>
</dbReference>
<dbReference type="Ensembl" id="ENSHCOT00000003969.1">
    <property type="protein sequence ID" value="ENSHCOP00000006258.1"/>
    <property type="gene ID" value="ENSHCOG00000008035.1"/>
</dbReference>
<protein>
    <submittedName>
        <fullName evidence="6">Zgc:113307</fullName>
    </submittedName>
</protein>
<dbReference type="Proteomes" id="UP000264820">
    <property type="component" value="Unplaced"/>
</dbReference>
<evidence type="ECO:0000256" key="2">
    <source>
        <dbReference type="ARBA" id="ARBA00022729"/>
    </source>
</evidence>
<evidence type="ECO:0000259" key="5">
    <source>
        <dbReference type="SMART" id="SM00013"/>
    </source>
</evidence>
<dbReference type="STRING" id="109280.ENSHCOP00000006258"/>
<evidence type="ECO:0000313" key="7">
    <source>
        <dbReference type="Proteomes" id="UP000264820"/>
    </source>
</evidence>
<dbReference type="Gene3D" id="3.80.10.10">
    <property type="entry name" value="Ribonuclease Inhibitor"/>
    <property type="match status" value="3"/>
</dbReference>
<dbReference type="Pfam" id="PF13855">
    <property type="entry name" value="LRR_8"/>
    <property type="match status" value="2"/>
</dbReference>
<dbReference type="SMART" id="SM00369">
    <property type="entry name" value="LRR_TYP"/>
    <property type="match status" value="8"/>
</dbReference>
<dbReference type="PANTHER" id="PTHR45712">
    <property type="entry name" value="AGAP008170-PA"/>
    <property type="match status" value="1"/>
</dbReference>
<dbReference type="GeneTree" id="ENSGT00940000158177"/>
<evidence type="ECO:0000313" key="6">
    <source>
        <dbReference type="Ensembl" id="ENSHCOP00000006258.1"/>
    </source>
</evidence>
<reference evidence="6" key="2">
    <citation type="submission" date="2025-09" db="UniProtKB">
        <authorList>
            <consortium name="Ensembl"/>
        </authorList>
    </citation>
    <scope>IDENTIFICATION</scope>
</reference>
<evidence type="ECO:0000256" key="4">
    <source>
        <dbReference type="ARBA" id="ARBA00023180"/>
    </source>
</evidence>
<dbReference type="GO" id="GO:0005615">
    <property type="term" value="C:extracellular space"/>
    <property type="evidence" value="ECO:0007669"/>
    <property type="project" value="TreeGrafter"/>
</dbReference>
<dbReference type="InterPro" id="IPR032675">
    <property type="entry name" value="LRR_dom_sf"/>
</dbReference>
<sequence length="341" mass="38900">HSLIGLLHIDGTEVFLRQILNGIMTSLSFVQRMMSLRACPQRCDCPIQWPTALYCDQRSLEDLPELLPARTQYLFLQRNNISSLTASFLANITGLHWLILDHNLLKNDQLDQGILRNQSQLVYLFANHNQLSSVPRNLPDGLKQLRLAHNQISSIGPEALKNLKHLTLLLLQGNILKTIKEGELRGLVNLKLLDLSENAFSSVPRHLPTSLQQLYLSNNSLSGLDEDIFQRLVHLKHLRLSHSFLKSGNVHPQAFNLSTLVELDLSYNKLTSIPTVPTTLQHLYLEANEIQEFNVTSFCREVGPLTYSRLKTLRLDGNEVSYRHLPSDWVYCLRVIQSIYI</sequence>
<name>A0A3Q2XNJ5_HIPCM</name>
<dbReference type="PRINTS" id="PR00019">
    <property type="entry name" value="LEURICHRPT"/>
</dbReference>
<accession>A0A3Q2XNJ5</accession>
<proteinExistence type="predicted"/>
<dbReference type="InterPro" id="IPR003591">
    <property type="entry name" value="Leu-rich_rpt_typical-subtyp"/>
</dbReference>
<dbReference type="Pfam" id="PF00560">
    <property type="entry name" value="LRR_1"/>
    <property type="match status" value="1"/>
</dbReference>
<keyword evidence="3" id="KW-0677">Repeat</keyword>
<reference evidence="6" key="1">
    <citation type="submission" date="2025-08" db="UniProtKB">
        <authorList>
            <consortium name="Ensembl"/>
        </authorList>
    </citation>
    <scope>IDENTIFICATION</scope>
</reference>
<dbReference type="AlphaFoldDB" id="A0A3Q2XNJ5"/>